<dbReference type="Gene3D" id="3.40.190.170">
    <property type="entry name" value="Bacterial extracellular solute-binding protein, family 7"/>
    <property type="match status" value="1"/>
</dbReference>
<dbReference type="EMBL" id="SLXO01000002">
    <property type="protein sequence ID" value="TCP38007.1"/>
    <property type="molecule type" value="Genomic_DNA"/>
</dbReference>
<dbReference type="InterPro" id="IPR004682">
    <property type="entry name" value="TRAP_DctP"/>
</dbReference>
<sequence>MRRNALLNLIFAAIAAVCAMGVWMAQAQSAAHTLRIGFLASPDDEDYDGALVFKHYVERKSAGRIAVEIFPSGQFCGNGRECIEGLQTGTLDIHMTTVGGLGLLFGPAQVLDLPYAFADDGVAQCVFDGPLIDQLRDAVLDAGLGMRLMAASNTGGWRNFATRATPVRHPDDLEGLKIRTTPAPLQQELVRRLGARPTPVTWSELYTALATGVVDGTKNGVQDLVGMRFHEHLKHIALDRHSYMGALWWVSEQRWQMLPEPVRRIVHDGFQQLELVTRALPIRAEVDAYRAFEAAGGTVHELSPEARAAFRARAAGMRTWFAERYDPIWLARLDRAIAACEAGRQADFDAVAGAPNRDPTPPRD</sequence>
<evidence type="ECO:0000256" key="1">
    <source>
        <dbReference type="ARBA" id="ARBA00022729"/>
    </source>
</evidence>
<proteinExistence type="predicted"/>
<dbReference type="InterPro" id="IPR018389">
    <property type="entry name" value="DctP_fam"/>
</dbReference>
<dbReference type="PIRSF" id="PIRSF006470">
    <property type="entry name" value="DctB"/>
    <property type="match status" value="1"/>
</dbReference>
<comment type="caution">
    <text evidence="3">The sequence shown here is derived from an EMBL/GenBank/DDBJ whole genome shotgun (WGS) entry which is preliminary data.</text>
</comment>
<feature type="signal peptide" evidence="2">
    <location>
        <begin position="1"/>
        <end position="27"/>
    </location>
</feature>
<dbReference type="GO" id="GO:0030288">
    <property type="term" value="C:outer membrane-bounded periplasmic space"/>
    <property type="evidence" value="ECO:0007669"/>
    <property type="project" value="InterPro"/>
</dbReference>
<keyword evidence="4" id="KW-1185">Reference proteome</keyword>
<keyword evidence="1 2" id="KW-0732">Signal</keyword>
<organism evidence="3 4">
    <name type="scientific">Rhodothalassium salexigens DSM 2132</name>
    <dbReference type="NCBI Taxonomy" id="1188247"/>
    <lineage>
        <taxon>Bacteria</taxon>
        <taxon>Pseudomonadati</taxon>
        <taxon>Pseudomonadota</taxon>
        <taxon>Alphaproteobacteria</taxon>
        <taxon>Rhodothalassiales</taxon>
        <taxon>Rhodothalassiaceae</taxon>
        <taxon>Rhodothalassium</taxon>
    </lineage>
</organism>
<dbReference type="OrthoDB" id="8673861at2"/>
<keyword evidence="3" id="KW-0675">Receptor</keyword>
<evidence type="ECO:0000313" key="4">
    <source>
        <dbReference type="Proteomes" id="UP000295399"/>
    </source>
</evidence>
<dbReference type="InParanoid" id="A0A4R2PQN2"/>
<accession>A0A4R2PQN2</accession>
<dbReference type="InterPro" id="IPR038404">
    <property type="entry name" value="TRAP_DctP_sf"/>
</dbReference>
<dbReference type="PANTHER" id="PTHR33376">
    <property type="match status" value="1"/>
</dbReference>
<dbReference type="FunCoup" id="A0A4R2PQN2">
    <property type="interactions" value="83"/>
</dbReference>
<reference evidence="3 4" key="1">
    <citation type="submission" date="2019-03" db="EMBL/GenBank/DDBJ databases">
        <title>Genomic Encyclopedia of Type Strains, Phase IV (KMG-IV): sequencing the most valuable type-strain genomes for metagenomic binning, comparative biology and taxonomic classification.</title>
        <authorList>
            <person name="Goeker M."/>
        </authorList>
    </citation>
    <scope>NUCLEOTIDE SEQUENCE [LARGE SCALE GENOMIC DNA]</scope>
    <source>
        <strain evidence="3 4">DSM 2132</strain>
    </source>
</reference>
<dbReference type="RefSeq" id="WP_132707652.1">
    <property type="nucleotide sequence ID" value="NZ_JACIGF010000002.1"/>
</dbReference>
<protein>
    <submittedName>
        <fullName evidence="3">Tripartite ATP-independent transporter DctP family solute receptor</fullName>
    </submittedName>
</protein>
<feature type="chain" id="PRO_5020187839" evidence="2">
    <location>
        <begin position="28"/>
        <end position="364"/>
    </location>
</feature>
<dbReference type="GO" id="GO:0055085">
    <property type="term" value="P:transmembrane transport"/>
    <property type="evidence" value="ECO:0007669"/>
    <property type="project" value="InterPro"/>
</dbReference>
<evidence type="ECO:0000256" key="2">
    <source>
        <dbReference type="SAM" id="SignalP"/>
    </source>
</evidence>
<dbReference type="Pfam" id="PF03480">
    <property type="entry name" value="DctP"/>
    <property type="match status" value="1"/>
</dbReference>
<evidence type="ECO:0000313" key="3">
    <source>
        <dbReference type="EMBL" id="TCP38007.1"/>
    </source>
</evidence>
<gene>
    <name evidence="3" type="ORF">EV659_102418</name>
</gene>
<dbReference type="AlphaFoldDB" id="A0A4R2PQN2"/>
<dbReference type="NCBIfam" id="NF037995">
    <property type="entry name" value="TRAP_S1"/>
    <property type="match status" value="1"/>
</dbReference>
<name>A0A4R2PQN2_RHOSA</name>
<dbReference type="PANTHER" id="PTHR33376:SF5">
    <property type="entry name" value="EXTRACYTOPLASMIC SOLUTE RECEPTOR PROTEIN"/>
    <property type="match status" value="1"/>
</dbReference>
<dbReference type="Proteomes" id="UP000295399">
    <property type="component" value="Unassembled WGS sequence"/>
</dbReference>